<reference evidence="5 8" key="2">
    <citation type="submission" date="2018-03" db="EMBL/GenBank/DDBJ databases">
        <title>The uncultured portion of the human microbiome is neutrally assembled.</title>
        <authorList>
            <person name="Jeraldo P."/>
            <person name="Boardman L."/>
            <person name="White B.A."/>
            <person name="Nelson H."/>
            <person name="Goldenfeld N."/>
            <person name="Chia N."/>
        </authorList>
    </citation>
    <scope>NUCLEOTIDE SEQUENCE [LARGE SCALE GENOMIC DNA]</scope>
    <source>
        <strain evidence="5">CIM:MAG 903</strain>
    </source>
</reference>
<evidence type="ECO:0000313" key="5">
    <source>
        <dbReference type="EMBL" id="PWL51493.1"/>
    </source>
</evidence>
<organism evidence="6 7">
    <name type="scientific">Clostridium cadaveris</name>
    <dbReference type="NCBI Taxonomy" id="1529"/>
    <lineage>
        <taxon>Bacteria</taxon>
        <taxon>Bacillati</taxon>
        <taxon>Bacillota</taxon>
        <taxon>Clostridia</taxon>
        <taxon>Eubacteriales</taxon>
        <taxon>Clostridiaceae</taxon>
        <taxon>Clostridium</taxon>
    </lineage>
</organism>
<dbReference type="NCBIfam" id="TIGR03124">
    <property type="entry name" value="citrate_citX"/>
    <property type="match status" value="1"/>
</dbReference>
<protein>
    <recommendedName>
        <fullName evidence="1">citrate lyase holo-[acyl-carrier protein] synthase</fullName>
        <ecNumber evidence="1">2.7.7.61</ecNumber>
    </recommendedName>
</protein>
<dbReference type="STRING" id="1529.SAMN04487885_10866"/>
<reference evidence="6 7" key="1">
    <citation type="submission" date="2016-10" db="EMBL/GenBank/DDBJ databases">
        <authorList>
            <person name="de Groot N.N."/>
        </authorList>
    </citation>
    <scope>NUCLEOTIDE SEQUENCE [LARGE SCALE GENOMIC DNA]</scope>
    <source>
        <strain evidence="6 7">NLAE-zl-G419</strain>
    </source>
</reference>
<evidence type="ECO:0000313" key="6">
    <source>
        <dbReference type="EMBL" id="SFF72852.1"/>
    </source>
</evidence>
<keyword evidence="3" id="KW-0548">Nucleotidyltransferase</keyword>
<dbReference type="EC" id="2.7.7.61" evidence="1"/>
<dbReference type="Pfam" id="PF03802">
    <property type="entry name" value="CitX"/>
    <property type="match status" value="1"/>
</dbReference>
<evidence type="ECO:0000256" key="2">
    <source>
        <dbReference type="ARBA" id="ARBA00022679"/>
    </source>
</evidence>
<dbReference type="InterPro" id="IPR005551">
    <property type="entry name" value="CitX"/>
</dbReference>
<dbReference type="EMBL" id="QAMZ01000056">
    <property type="protein sequence ID" value="PWL51493.1"/>
    <property type="molecule type" value="Genomic_DNA"/>
</dbReference>
<evidence type="ECO:0000256" key="1">
    <source>
        <dbReference type="ARBA" id="ARBA00012524"/>
    </source>
</evidence>
<accession>A0A1I2L0L0</accession>
<dbReference type="EMBL" id="FOOE01000008">
    <property type="protein sequence ID" value="SFF72852.1"/>
    <property type="molecule type" value="Genomic_DNA"/>
</dbReference>
<dbReference type="eggNOG" id="COG3697">
    <property type="taxonomic scope" value="Bacteria"/>
</dbReference>
<dbReference type="GeneID" id="90546125"/>
<dbReference type="OrthoDB" id="3196716at2"/>
<name>A0A1I2L0L0_9CLOT</name>
<proteinExistence type="predicted"/>
<evidence type="ECO:0000256" key="4">
    <source>
        <dbReference type="ARBA" id="ARBA00048574"/>
    </source>
</evidence>
<gene>
    <name evidence="5" type="primary">citX</name>
    <name evidence="5" type="ORF">DBY38_14750</name>
    <name evidence="6" type="ORF">SAMN04487885_10866</name>
</gene>
<keyword evidence="2" id="KW-0808">Transferase</keyword>
<evidence type="ECO:0000313" key="7">
    <source>
        <dbReference type="Proteomes" id="UP000182135"/>
    </source>
</evidence>
<dbReference type="AlphaFoldDB" id="A0A1I2L0L0"/>
<dbReference type="GO" id="GO:0016829">
    <property type="term" value="F:lyase activity"/>
    <property type="evidence" value="ECO:0007669"/>
    <property type="project" value="UniProtKB-KW"/>
</dbReference>
<keyword evidence="5" id="KW-0456">Lyase</keyword>
<keyword evidence="7" id="KW-1185">Reference proteome</keyword>
<dbReference type="GO" id="GO:0050519">
    <property type="term" value="F:holo-citrate lyase synthase activity"/>
    <property type="evidence" value="ECO:0007669"/>
    <property type="project" value="UniProtKB-EC"/>
</dbReference>
<evidence type="ECO:0000313" key="8">
    <source>
        <dbReference type="Proteomes" id="UP000246114"/>
    </source>
</evidence>
<evidence type="ECO:0000256" key="3">
    <source>
        <dbReference type="ARBA" id="ARBA00022695"/>
    </source>
</evidence>
<dbReference type="GO" id="GO:0051191">
    <property type="term" value="P:prosthetic group biosynthetic process"/>
    <property type="evidence" value="ECO:0007669"/>
    <property type="project" value="InterPro"/>
</dbReference>
<comment type="catalytic activity">
    <reaction evidence="4">
        <text>apo-[citrate lyase ACP] + 2'-(5''-triphospho-alpha-D-ribosyl)-3'-dephospho-CoA = holo-[citrate lyase ACP] + diphosphate</text>
        <dbReference type="Rhea" id="RHEA:16333"/>
        <dbReference type="Rhea" id="RHEA-COMP:10157"/>
        <dbReference type="Rhea" id="RHEA-COMP:10158"/>
        <dbReference type="ChEBI" id="CHEBI:29999"/>
        <dbReference type="ChEBI" id="CHEBI:33019"/>
        <dbReference type="ChEBI" id="CHEBI:61378"/>
        <dbReference type="ChEBI" id="CHEBI:82683"/>
        <dbReference type="EC" id="2.7.7.61"/>
    </reaction>
</comment>
<dbReference type="Proteomes" id="UP000182135">
    <property type="component" value="Unassembled WGS sequence"/>
</dbReference>
<dbReference type="Proteomes" id="UP000246114">
    <property type="component" value="Unassembled WGS sequence"/>
</dbReference>
<dbReference type="RefSeq" id="WP_035770313.1">
    <property type="nucleotide sequence ID" value="NZ_BAAACD010000008.1"/>
</dbReference>
<sequence length="171" mass="19913">MEYTALDILDAREERVELQEKLMDDFQNTLVCVRVNIPGVRKKTNLSQGIFEVISKEIEKLFQGRILKSQANTGAEGPIELLIIEEKSEKVKIQTIQLEETHTLGRFVDIDVYDHQSRESLSRTSMGFVPRKCYICDKPACECVRNQSHSKEEIICYIEKTYERYRSMTDE</sequence>